<name>D5GAQ0_TUBMM</name>
<dbReference type="AlphaFoldDB" id="D5GAQ0"/>
<feature type="compositionally biased region" description="Polar residues" evidence="1">
    <location>
        <begin position="252"/>
        <end position="263"/>
    </location>
</feature>
<proteinExistence type="predicted"/>
<feature type="region of interest" description="Disordered" evidence="1">
    <location>
        <begin position="111"/>
        <end position="143"/>
    </location>
</feature>
<sequence>MSSFNTWSYHSPVQPSPALVQQIEAFGRLEPPRDNYTSSLTPIDRYVEDVPTGAIVTHDTRSLHPPPSLLRQGYIACSNPGSDYQRSLQDQVDNDSLCSESNNLCYTGFEGSTESSSGSLGEDDYHHQQSSASTSPDYHGSGFEKTWAQGHPYMTQASDLHASVDPNLAHGGYVCLKEVVHISPCGDDRSQEGHNDSMEDDDENGLGYPQTVPVMFQQPGYDRCCPVDQPPPPMGVFSHQHDPSLGHGHSCPSAQGSRQSSPARTLKLKTIKNRRVKGCPEMMKPFSEVSGEGEKARKARGEKTRGRGAGKKPKERKICREHPGKVFVHASDYKKHMNQQHLRPFLCVFYFSGCIQTFGSKNEWKRHVYSQHLQISYWHCDDPMCADRKAIFNRKDLFGQHIKRMHPPPAGPKTSTAAYMDEMIERCRVERRKPPQSSRCGYCKQTFSGAQSWEQRMEHVGQHYEKNNYKGISRDRWVPDEGLIAWSLEHGIIEDNGAGGYATVSTGKDAIVRAGVEQKKMAKKEMARALRYPDDCDVDDYDDDADGDVDYC</sequence>
<dbReference type="GeneID" id="9187759"/>
<feature type="region of interest" description="Disordered" evidence="1">
    <location>
        <begin position="283"/>
        <end position="316"/>
    </location>
</feature>
<dbReference type="PANTHER" id="PTHR23225">
    <property type="entry name" value="ZINC FINGER PROTEIN"/>
    <property type="match status" value="1"/>
</dbReference>
<dbReference type="STRING" id="656061.D5GAQ0"/>
<evidence type="ECO:0000313" key="2">
    <source>
        <dbReference type="EMBL" id="CAZ81593.1"/>
    </source>
</evidence>
<organism evidence="2 3">
    <name type="scientific">Tuber melanosporum (strain Mel28)</name>
    <name type="common">Perigord black truffle</name>
    <dbReference type="NCBI Taxonomy" id="656061"/>
    <lineage>
        <taxon>Eukaryota</taxon>
        <taxon>Fungi</taxon>
        <taxon>Dikarya</taxon>
        <taxon>Ascomycota</taxon>
        <taxon>Pezizomycotina</taxon>
        <taxon>Pezizomycetes</taxon>
        <taxon>Pezizales</taxon>
        <taxon>Tuberaceae</taxon>
        <taxon>Tuber</taxon>
    </lineage>
</organism>
<evidence type="ECO:0000256" key="1">
    <source>
        <dbReference type="SAM" id="MobiDB-lite"/>
    </source>
</evidence>
<protein>
    <submittedName>
        <fullName evidence="2">(Perigord truffle) hypothetical protein</fullName>
    </submittedName>
</protein>
<dbReference type="Proteomes" id="UP000006911">
    <property type="component" value="Unassembled WGS sequence"/>
</dbReference>
<dbReference type="EMBL" id="FN430084">
    <property type="protein sequence ID" value="CAZ81593.1"/>
    <property type="molecule type" value="Genomic_DNA"/>
</dbReference>
<dbReference type="KEGG" id="tml:GSTUM_00003726001"/>
<dbReference type="eggNOG" id="ENOG502S60G">
    <property type="taxonomic scope" value="Eukaryota"/>
</dbReference>
<dbReference type="Gene3D" id="3.30.160.60">
    <property type="entry name" value="Classic Zinc Finger"/>
    <property type="match status" value="1"/>
</dbReference>
<dbReference type="RefSeq" id="XP_002837402.1">
    <property type="nucleotide sequence ID" value="XM_002837356.1"/>
</dbReference>
<accession>D5GAQ0</accession>
<dbReference type="InParanoid" id="D5GAQ0"/>
<gene>
    <name evidence="2" type="ORF">GSTUM_00003726001</name>
</gene>
<dbReference type="GO" id="GO:0003700">
    <property type="term" value="F:DNA-binding transcription factor activity"/>
    <property type="evidence" value="ECO:0007669"/>
    <property type="project" value="InterPro"/>
</dbReference>
<dbReference type="PANTHER" id="PTHR23225:SF2">
    <property type="entry name" value="AT09679P-RELATED"/>
    <property type="match status" value="1"/>
</dbReference>
<keyword evidence="3" id="KW-1185">Reference proteome</keyword>
<evidence type="ECO:0000313" key="3">
    <source>
        <dbReference type="Proteomes" id="UP000006911"/>
    </source>
</evidence>
<feature type="compositionally biased region" description="Basic and acidic residues" evidence="1">
    <location>
        <begin position="186"/>
        <end position="197"/>
    </location>
</feature>
<feature type="region of interest" description="Disordered" evidence="1">
    <location>
        <begin position="186"/>
        <end position="205"/>
    </location>
</feature>
<feature type="compositionally biased region" description="Basic residues" evidence="1">
    <location>
        <begin position="306"/>
        <end position="315"/>
    </location>
</feature>
<reference evidence="2 3" key="1">
    <citation type="journal article" date="2010" name="Nature">
        <title>Perigord black truffle genome uncovers evolutionary origins and mechanisms of symbiosis.</title>
        <authorList>
            <person name="Martin F."/>
            <person name="Kohler A."/>
            <person name="Murat C."/>
            <person name="Balestrini R."/>
            <person name="Coutinho P.M."/>
            <person name="Jaillon O."/>
            <person name="Montanini B."/>
            <person name="Morin E."/>
            <person name="Noel B."/>
            <person name="Percudani R."/>
            <person name="Porcel B."/>
            <person name="Rubini A."/>
            <person name="Amicucci A."/>
            <person name="Amselem J."/>
            <person name="Anthouard V."/>
            <person name="Arcioni S."/>
            <person name="Artiguenave F."/>
            <person name="Aury J.M."/>
            <person name="Ballario P."/>
            <person name="Bolchi A."/>
            <person name="Brenna A."/>
            <person name="Brun A."/>
            <person name="Buee M."/>
            <person name="Cantarel B."/>
            <person name="Chevalier G."/>
            <person name="Couloux A."/>
            <person name="Da Silva C."/>
            <person name="Denoeud F."/>
            <person name="Duplessis S."/>
            <person name="Ghignone S."/>
            <person name="Hilselberger B."/>
            <person name="Iotti M."/>
            <person name="Marcais B."/>
            <person name="Mello A."/>
            <person name="Miranda M."/>
            <person name="Pacioni G."/>
            <person name="Quesneville H."/>
            <person name="Riccioni C."/>
            <person name="Ruotolo R."/>
            <person name="Splivallo R."/>
            <person name="Stocchi V."/>
            <person name="Tisserant E."/>
            <person name="Viscomi A.R."/>
            <person name="Zambonelli A."/>
            <person name="Zampieri E."/>
            <person name="Henrissat B."/>
            <person name="Lebrun M.H."/>
            <person name="Paolocci F."/>
            <person name="Bonfante P."/>
            <person name="Ottonello S."/>
            <person name="Wincker P."/>
        </authorList>
    </citation>
    <scope>NUCLEOTIDE SEQUENCE [LARGE SCALE GENOMIC DNA]</scope>
    <source>
        <strain evidence="2 3">Mel28</strain>
    </source>
</reference>
<dbReference type="InterPro" id="IPR039970">
    <property type="entry name" value="TF_Grauzone"/>
</dbReference>
<dbReference type="HOGENOM" id="CLU_493631_0_0_1"/>
<feature type="compositionally biased region" description="Low complexity" evidence="1">
    <location>
        <begin position="111"/>
        <end position="120"/>
    </location>
</feature>
<feature type="compositionally biased region" description="Basic and acidic residues" evidence="1">
    <location>
        <begin position="292"/>
        <end position="305"/>
    </location>
</feature>
<feature type="region of interest" description="Disordered" evidence="1">
    <location>
        <begin position="228"/>
        <end position="263"/>
    </location>
</feature>